<organism evidence="1 2">
    <name type="scientific">Pedobacter fastidiosus</name>
    <dbReference type="NCBI Taxonomy" id="2765361"/>
    <lineage>
        <taxon>Bacteria</taxon>
        <taxon>Pseudomonadati</taxon>
        <taxon>Bacteroidota</taxon>
        <taxon>Sphingobacteriia</taxon>
        <taxon>Sphingobacteriales</taxon>
        <taxon>Sphingobacteriaceae</taxon>
        <taxon>Pedobacter</taxon>
    </lineage>
</organism>
<accession>A0ABR7KPQ7</accession>
<reference evidence="1 2" key="1">
    <citation type="submission" date="2020-08" db="EMBL/GenBank/DDBJ databases">
        <authorList>
            <person name="Sun Q."/>
            <person name="Inoue M."/>
        </authorList>
    </citation>
    <scope>NUCLEOTIDE SEQUENCE [LARGE SCALE GENOMIC DNA]</scope>
    <source>
        <strain evidence="1 2">CCM 8938</strain>
    </source>
</reference>
<dbReference type="Proteomes" id="UP000652755">
    <property type="component" value="Unassembled WGS sequence"/>
</dbReference>
<gene>
    <name evidence="1" type="ORF">H7U22_06300</name>
</gene>
<dbReference type="EMBL" id="JACRYL010000004">
    <property type="protein sequence ID" value="MBC6110026.1"/>
    <property type="molecule type" value="Genomic_DNA"/>
</dbReference>
<proteinExistence type="predicted"/>
<dbReference type="Gene3D" id="3.40.50.20">
    <property type="match status" value="1"/>
</dbReference>
<dbReference type="RefSeq" id="WP_187070501.1">
    <property type="nucleotide sequence ID" value="NZ_JACRYL010000004.1"/>
</dbReference>
<comment type="caution">
    <text evidence="1">The sequence shown here is derived from an EMBL/GenBank/DDBJ whole genome shotgun (WGS) entry which is preliminary data.</text>
</comment>
<evidence type="ECO:0000313" key="1">
    <source>
        <dbReference type="EMBL" id="MBC6110026.1"/>
    </source>
</evidence>
<name>A0ABR7KPQ7_9SPHI</name>
<evidence type="ECO:0000313" key="2">
    <source>
        <dbReference type="Proteomes" id="UP000652755"/>
    </source>
</evidence>
<sequence length="157" mass="17597">MKILITGGNNSKALKLLKAFPNHFVLLADYGEIPIVTTDKYAFTSLGVLNKESIAHILLNFCITESIDCIIPLHDFEIQPIAKSSVLFGEYGIQVLLPEADNIDEYFKEGNNIYSDFAVFIAGECIFSTNQDLPKTDYKDLNGIFGFDNQDFKLFTI</sequence>
<protein>
    <submittedName>
        <fullName evidence="1">Uncharacterized protein</fullName>
    </submittedName>
</protein>
<keyword evidence="2" id="KW-1185">Reference proteome</keyword>